<feature type="compositionally biased region" description="Basic and acidic residues" evidence="1">
    <location>
        <begin position="14"/>
        <end position="63"/>
    </location>
</feature>
<feature type="region of interest" description="Disordered" evidence="1">
    <location>
        <begin position="1"/>
        <end position="213"/>
    </location>
</feature>
<gene>
    <name evidence="2" type="ORF">D0Y65_039358</name>
</gene>
<feature type="compositionally biased region" description="Basic and acidic residues" evidence="1">
    <location>
        <begin position="224"/>
        <end position="234"/>
    </location>
</feature>
<evidence type="ECO:0000256" key="1">
    <source>
        <dbReference type="SAM" id="MobiDB-lite"/>
    </source>
</evidence>
<protein>
    <submittedName>
        <fullName evidence="2">Uncharacterized protein</fullName>
    </submittedName>
</protein>
<feature type="compositionally biased region" description="Low complexity" evidence="1">
    <location>
        <begin position="88"/>
        <end position="102"/>
    </location>
</feature>
<feature type="compositionally biased region" description="Polar residues" evidence="1">
    <location>
        <begin position="151"/>
        <end position="168"/>
    </location>
</feature>
<evidence type="ECO:0000313" key="3">
    <source>
        <dbReference type="Proteomes" id="UP000289340"/>
    </source>
</evidence>
<feature type="region of interest" description="Disordered" evidence="1">
    <location>
        <begin position="372"/>
        <end position="393"/>
    </location>
</feature>
<proteinExistence type="predicted"/>
<name>A0A445H8R9_GLYSO</name>
<accession>A0A445H8R9</accession>
<dbReference type="EMBL" id="QZWG01000014">
    <property type="protein sequence ID" value="RZB70003.1"/>
    <property type="molecule type" value="Genomic_DNA"/>
</dbReference>
<organism evidence="2 3">
    <name type="scientific">Glycine soja</name>
    <name type="common">Wild soybean</name>
    <dbReference type="NCBI Taxonomy" id="3848"/>
    <lineage>
        <taxon>Eukaryota</taxon>
        <taxon>Viridiplantae</taxon>
        <taxon>Streptophyta</taxon>
        <taxon>Embryophyta</taxon>
        <taxon>Tracheophyta</taxon>
        <taxon>Spermatophyta</taxon>
        <taxon>Magnoliopsida</taxon>
        <taxon>eudicotyledons</taxon>
        <taxon>Gunneridae</taxon>
        <taxon>Pentapetalae</taxon>
        <taxon>rosids</taxon>
        <taxon>fabids</taxon>
        <taxon>Fabales</taxon>
        <taxon>Fabaceae</taxon>
        <taxon>Papilionoideae</taxon>
        <taxon>50 kb inversion clade</taxon>
        <taxon>NPAAA clade</taxon>
        <taxon>indigoferoid/millettioid clade</taxon>
        <taxon>Phaseoleae</taxon>
        <taxon>Glycine</taxon>
        <taxon>Glycine subgen. Soja</taxon>
    </lineage>
</organism>
<sequence length="393" mass="43350">MENSERRRSSRITAKNEKRREKESFNRRENRNKGKVKESIDLDEDMRFLLEFESESDHDKNDEPYVPSRRRKTTNNHKTPKKRKRNGGRSSTSRTNVSSRNGVPERNDHQQNVSNLPQRGDQNELHAEAEAEPDNPEMVPSSDKRPAASPSGESGQHTTTAADASSSPEFAGENINGTHSSALVEENNSTAQEPAAAKTTRASNQNLSFGEPFYGENSTPCLASDRHDQTNDKGKKVHQTIPAIVLDQSPNAELGCSDAPASGSRPSSLHLEGANTSCWSNPKNSLSSGLDLNLAPDEQGGDLQCLMSTNMNQPPQHSNTVLPFGYSDLQRGVGLLNPMGPFPMQQPNLLSAELLVPSGGRFIMEGRRMRNLDLNQPPPQEAQNEVENHNLRD</sequence>
<evidence type="ECO:0000313" key="2">
    <source>
        <dbReference type="EMBL" id="RZB70003.1"/>
    </source>
</evidence>
<feature type="compositionally biased region" description="Basic residues" evidence="1">
    <location>
        <begin position="68"/>
        <end position="87"/>
    </location>
</feature>
<feature type="region of interest" description="Disordered" evidence="1">
    <location>
        <begin position="218"/>
        <end position="237"/>
    </location>
</feature>
<dbReference type="AlphaFoldDB" id="A0A445H8R9"/>
<comment type="caution">
    <text evidence="2">The sequence shown here is derived from an EMBL/GenBank/DDBJ whole genome shotgun (WGS) entry which is preliminary data.</text>
</comment>
<reference evidence="2 3" key="1">
    <citation type="submission" date="2018-09" db="EMBL/GenBank/DDBJ databases">
        <title>A high-quality reference genome of wild soybean provides a powerful tool to mine soybean genomes.</title>
        <authorList>
            <person name="Xie M."/>
            <person name="Chung C.Y.L."/>
            <person name="Li M.-W."/>
            <person name="Wong F.-L."/>
            <person name="Chan T.-F."/>
            <person name="Lam H.-M."/>
        </authorList>
    </citation>
    <scope>NUCLEOTIDE SEQUENCE [LARGE SCALE GENOMIC DNA]</scope>
    <source>
        <strain evidence="3">cv. W05</strain>
        <tissue evidence="2">Hypocotyl of etiolated seedlings</tissue>
    </source>
</reference>
<keyword evidence="3" id="KW-1185">Reference proteome</keyword>
<dbReference type="Proteomes" id="UP000289340">
    <property type="component" value="Chromosome 14"/>
</dbReference>
<feature type="compositionally biased region" description="Polar residues" evidence="1">
    <location>
        <begin position="175"/>
        <end position="192"/>
    </location>
</feature>